<dbReference type="Pfam" id="PF01882">
    <property type="entry name" value="DUF58"/>
    <property type="match status" value="1"/>
</dbReference>
<dbReference type="PANTHER" id="PTHR33608:SF6">
    <property type="entry name" value="BLL2464 PROTEIN"/>
    <property type="match status" value="1"/>
</dbReference>
<dbReference type="Proteomes" id="UP001312908">
    <property type="component" value="Unassembled WGS sequence"/>
</dbReference>
<name>A0ABU7U0N2_9PROT</name>
<reference evidence="2 3" key="1">
    <citation type="submission" date="2023-10" db="EMBL/GenBank/DDBJ databases">
        <title>Sorlinia euscelidii gen. nov., sp. nov., an acetic acid bacteria isolated from the gut of Euscelidius variegatus emitter.</title>
        <authorList>
            <person name="Michoud G."/>
            <person name="Marasco R."/>
            <person name="Seferji K."/>
            <person name="Gonella E."/>
            <person name="Garuglieri E."/>
            <person name="Alma A."/>
            <person name="Mapelli F."/>
            <person name="Borin S."/>
            <person name="Daffonchio D."/>
            <person name="Crotti E."/>
        </authorList>
    </citation>
    <scope>NUCLEOTIDE SEQUENCE [LARGE SCALE GENOMIC DNA]</scope>
    <source>
        <strain evidence="2 3">EV16P</strain>
    </source>
</reference>
<dbReference type="EMBL" id="JAWJZY010000001">
    <property type="protein sequence ID" value="MEE8657432.1"/>
    <property type="molecule type" value="Genomic_DNA"/>
</dbReference>
<feature type="domain" description="DUF58" evidence="1">
    <location>
        <begin position="38"/>
        <end position="234"/>
    </location>
</feature>
<sequence length="278" mass="30859">MPALLLQAQNVVSRLESGTHRRRRAGMGQDFWQFRLAQPHEPSRHIDWRQSARSRQLWVRQKEAETQRSLALWCDVSASMQWRSRARLPLKRDVAFIAAIALGGAALKGGENVALTARGTKAQPFRTARALAALGERLVACQQAQSPDAGDVPPSSEIVLVSDFLWSVDQIEETLAGLSPLGRHLHLICVLDPAEISLPFRGFTALSDSSAAIRHRMSIDDDVARTYEKSLRDHLDALRHFIVQRGGSFTLMPTNGDVASMLRPLHARLSARTHGEAR</sequence>
<dbReference type="InterPro" id="IPR002881">
    <property type="entry name" value="DUF58"/>
</dbReference>
<evidence type="ECO:0000313" key="2">
    <source>
        <dbReference type="EMBL" id="MEE8657432.1"/>
    </source>
</evidence>
<dbReference type="PANTHER" id="PTHR33608">
    <property type="entry name" value="BLL2464 PROTEIN"/>
    <property type="match status" value="1"/>
</dbReference>
<protein>
    <recommendedName>
        <fullName evidence="1">DUF58 domain-containing protein</fullName>
    </recommendedName>
</protein>
<evidence type="ECO:0000259" key="1">
    <source>
        <dbReference type="Pfam" id="PF01882"/>
    </source>
</evidence>
<gene>
    <name evidence="2" type="ORF">DOFOFD_00150</name>
</gene>
<keyword evidence="3" id="KW-1185">Reference proteome</keyword>
<evidence type="ECO:0000313" key="3">
    <source>
        <dbReference type="Proteomes" id="UP001312908"/>
    </source>
</evidence>
<proteinExistence type="predicted"/>
<comment type="caution">
    <text evidence="2">The sequence shown here is derived from an EMBL/GenBank/DDBJ whole genome shotgun (WGS) entry which is preliminary data.</text>
</comment>
<accession>A0ABU7U0N2</accession>
<organism evidence="2 3">
    <name type="scientific">Sorlinia euscelidii</name>
    <dbReference type="NCBI Taxonomy" id="3081148"/>
    <lineage>
        <taxon>Bacteria</taxon>
        <taxon>Pseudomonadati</taxon>
        <taxon>Pseudomonadota</taxon>
        <taxon>Alphaproteobacteria</taxon>
        <taxon>Acetobacterales</taxon>
        <taxon>Acetobacteraceae</taxon>
        <taxon>Sorlinia</taxon>
    </lineage>
</organism>